<evidence type="ECO:0000256" key="3">
    <source>
        <dbReference type="ARBA" id="ARBA00009948"/>
    </source>
</evidence>
<dbReference type="PANTHER" id="PTHR21090">
    <property type="entry name" value="AROM/DEHYDROQUINATE SYNTHASE"/>
    <property type="match status" value="1"/>
</dbReference>
<dbReference type="Pfam" id="PF00275">
    <property type="entry name" value="EPSP_synthase"/>
    <property type="match status" value="1"/>
</dbReference>
<keyword evidence="4 9" id="KW-0963">Cytoplasm</keyword>
<dbReference type="NCBIfam" id="TIGR01356">
    <property type="entry name" value="aroA"/>
    <property type="match status" value="1"/>
</dbReference>
<protein>
    <recommendedName>
        <fullName evidence="9">3-phosphoshikimate 1-carboxyvinyltransferase</fullName>
        <ecNumber evidence="9">2.5.1.19</ecNumber>
    </recommendedName>
    <alternativeName>
        <fullName evidence="9">5-enolpyruvylshikimate-3-phosphate synthase</fullName>
        <shortName evidence="9">EPSP synthase</shortName>
        <shortName evidence="9">EPSPS</shortName>
    </alternativeName>
</protein>
<dbReference type="InterPro" id="IPR001986">
    <property type="entry name" value="Enolpyruvate_Tfrase_dom"/>
</dbReference>
<dbReference type="EMBL" id="QRDW01000010">
    <property type="protein sequence ID" value="RED46113.1"/>
    <property type="molecule type" value="Genomic_DNA"/>
</dbReference>
<feature type="binding site" evidence="9">
    <location>
        <position position="352"/>
    </location>
    <ligand>
        <name>phosphoenolpyruvate</name>
        <dbReference type="ChEBI" id="CHEBI:58702"/>
    </ligand>
</feature>
<proteinExistence type="inferred from homology"/>
<comment type="caution">
    <text evidence="11">The sequence shown here is derived from an EMBL/GenBank/DDBJ whole genome shotgun (WGS) entry which is preliminary data.</text>
</comment>
<feature type="domain" description="Enolpyruvate transferase" evidence="10">
    <location>
        <begin position="8"/>
        <end position="429"/>
    </location>
</feature>
<comment type="function">
    <text evidence="1 9">Catalyzes the transfer of the enolpyruvyl moiety of phosphoenolpyruvate (PEP) to the 5-hydroxyl of shikimate-3-phosphate (S3P) to produce enolpyruvyl shikimate-3-phosphate and inorganic phosphate.</text>
</comment>
<dbReference type="GO" id="GO:0009073">
    <property type="term" value="P:aromatic amino acid family biosynthetic process"/>
    <property type="evidence" value="ECO:0007669"/>
    <property type="project" value="UniProtKB-KW"/>
</dbReference>
<dbReference type="GO" id="GO:0003866">
    <property type="term" value="F:3-phosphoshikimate 1-carboxyvinyltransferase activity"/>
    <property type="evidence" value="ECO:0007669"/>
    <property type="project" value="UniProtKB-UniRule"/>
</dbReference>
<feature type="binding site" evidence="9">
    <location>
        <position position="27"/>
    </location>
    <ligand>
        <name>3-phosphoshikimate</name>
        <dbReference type="ChEBI" id="CHEBI:145989"/>
    </ligand>
</feature>
<evidence type="ECO:0000256" key="6">
    <source>
        <dbReference type="ARBA" id="ARBA00022679"/>
    </source>
</evidence>
<dbReference type="RefSeq" id="WP_115938038.1">
    <property type="nucleotide sequence ID" value="NZ_QRDW01000010.1"/>
</dbReference>
<evidence type="ECO:0000313" key="12">
    <source>
        <dbReference type="Proteomes" id="UP000256845"/>
    </source>
</evidence>
<dbReference type="Proteomes" id="UP000256845">
    <property type="component" value="Unassembled WGS sequence"/>
</dbReference>
<feature type="binding site" evidence="9">
    <location>
        <position position="95"/>
    </location>
    <ligand>
        <name>phosphoenolpyruvate</name>
        <dbReference type="ChEBI" id="CHEBI:58702"/>
    </ligand>
</feature>
<gene>
    <name evidence="9" type="primary">aroA</name>
    <name evidence="11" type="ORF">DFP90_11022</name>
</gene>
<feature type="binding site" evidence="9">
    <location>
        <position position="348"/>
    </location>
    <ligand>
        <name>3-phosphoshikimate</name>
        <dbReference type="ChEBI" id="CHEBI:145989"/>
    </ligand>
</feature>
<keyword evidence="12" id="KW-1185">Reference proteome</keyword>
<dbReference type="InterPro" id="IPR023193">
    <property type="entry name" value="EPSP_synthase_CS"/>
</dbReference>
<dbReference type="AlphaFoldDB" id="A0A3D9H9E6"/>
<dbReference type="SUPFAM" id="SSF55205">
    <property type="entry name" value="EPT/RTPC-like"/>
    <property type="match status" value="1"/>
</dbReference>
<dbReference type="GO" id="GO:0005737">
    <property type="term" value="C:cytoplasm"/>
    <property type="evidence" value="ECO:0007669"/>
    <property type="project" value="UniProtKB-SubCell"/>
</dbReference>
<comment type="similarity">
    <text evidence="3 9">Belongs to the EPSP synthase family.</text>
</comment>
<evidence type="ECO:0000256" key="2">
    <source>
        <dbReference type="ARBA" id="ARBA00004811"/>
    </source>
</evidence>
<feature type="active site" description="Proton acceptor" evidence="9">
    <location>
        <position position="321"/>
    </location>
</feature>
<feature type="binding site" evidence="9">
    <location>
        <position position="123"/>
    </location>
    <ligand>
        <name>phosphoenolpyruvate</name>
        <dbReference type="ChEBI" id="CHEBI:58702"/>
    </ligand>
</feature>
<dbReference type="EC" id="2.5.1.19" evidence="9"/>
<dbReference type="CDD" id="cd01556">
    <property type="entry name" value="EPSP_synthase"/>
    <property type="match status" value="1"/>
</dbReference>
<evidence type="ECO:0000256" key="1">
    <source>
        <dbReference type="ARBA" id="ARBA00002174"/>
    </source>
</evidence>
<reference evidence="11 12" key="1">
    <citation type="submission" date="2018-07" db="EMBL/GenBank/DDBJ databases">
        <title>Genomic Encyclopedia of Type Strains, Phase III (KMG-III): the genomes of soil and plant-associated and newly described type strains.</title>
        <authorList>
            <person name="Whitman W."/>
        </authorList>
    </citation>
    <scope>NUCLEOTIDE SEQUENCE [LARGE SCALE GENOMIC DNA]</scope>
    <source>
        <strain evidence="11 12">CECT 8488</strain>
    </source>
</reference>
<name>A0A3D9H9E6_9PROT</name>
<evidence type="ECO:0000256" key="5">
    <source>
        <dbReference type="ARBA" id="ARBA00022605"/>
    </source>
</evidence>
<keyword evidence="6 9" id="KW-0808">Transferase</keyword>
<comment type="pathway">
    <text evidence="2 9">Metabolic intermediate biosynthesis; chorismate biosynthesis; chorismate from D-erythrose 4-phosphate and phosphoenolpyruvate: step 6/7.</text>
</comment>
<dbReference type="HAMAP" id="MF_00210">
    <property type="entry name" value="EPSP_synth"/>
    <property type="match status" value="1"/>
</dbReference>
<evidence type="ECO:0000256" key="9">
    <source>
        <dbReference type="HAMAP-Rule" id="MF_00210"/>
    </source>
</evidence>
<dbReference type="PIRSF" id="PIRSF000505">
    <property type="entry name" value="EPSPS"/>
    <property type="match status" value="1"/>
</dbReference>
<accession>A0A3D9H9E6</accession>
<dbReference type="GO" id="GO:0008652">
    <property type="term" value="P:amino acid biosynthetic process"/>
    <property type="evidence" value="ECO:0007669"/>
    <property type="project" value="UniProtKB-KW"/>
</dbReference>
<feature type="binding site" evidence="9">
    <location>
        <position position="170"/>
    </location>
    <ligand>
        <name>3-phosphoshikimate</name>
        <dbReference type="ChEBI" id="CHEBI:145989"/>
    </ligand>
</feature>
<dbReference type="UniPathway" id="UPA00053">
    <property type="reaction ID" value="UER00089"/>
</dbReference>
<dbReference type="Gene3D" id="3.65.10.10">
    <property type="entry name" value="Enolpyruvate transferase domain"/>
    <property type="match status" value="2"/>
</dbReference>
<comment type="subunit">
    <text evidence="9">Monomer.</text>
</comment>
<evidence type="ECO:0000259" key="10">
    <source>
        <dbReference type="Pfam" id="PF00275"/>
    </source>
</evidence>
<evidence type="ECO:0000313" key="11">
    <source>
        <dbReference type="EMBL" id="RED46113.1"/>
    </source>
</evidence>
<dbReference type="InterPro" id="IPR013792">
    <property type="entry name" value="RNA3'P_cycl/enolpyr_Trfase_a/b"/>
</dbReference>
<dbReference type="InterPro" id="IPR006264">
    <property type="entry name" value="EPSP_synthase"/>
</dbReference>
<keyword evidence="7 9" id="KW-0057">Aromatic amino acid biosynthesis</keyword>
<feature type="binding site" evidence="9">
    <location>
        <position position="23"/>
    </location>
    <ligand>
        <name>3-phosphoshikimate</name>
        <dbReference type="ChEBI" id="CHEBI:145989"/>
    </ligand>
</feature>
<dbReference type="PROSITE" id="PS00885">
    <property type="entry name" value="EPSP_SYNTHASE_2"/>
    <property type="match status" value="1"/>
</dbReference>
<comment type="caution">
    <text evidence="9">Lacks conserved residue(s) required for the propagation of feature annotation.</text>
</comment>
<dbReference type="PROSITE" id="PS00104">
    <property type="entry name" value="EPSP_SYNTHASE_1"/>
    <property type="match status" value="1"/>
</dbReference>
<feature type="binding site" evidence="9">
    <location>
        <position position="22"/>
    </location>
    <ligand>
        <name>phosphoenolpyruvate</name>
        <dbReference type="ChEBI" id="CHEBI:58702"/>
    </ligand>
</feature>
<feature type="binding site" evidence="9">
    <location>
        <position position="321"/>
    </location>
    <ligand>
        <name>3-phosphoshikimate</name>
        <dbReference type="ChEBI" id="CHEBI:145989"/>
    </ligand>
</feature>
<sequence>MTFLRASKSQNLTGTVTVPGDKSISHRSIMLGSMAIGRTTVKGLLEGEDVLSTAAAFRAMGATIEKHEDGTWTVDGVGIGGLQEPDDVLDMGNSGTSARLILGILAGHDITCFLTGDDSLRKRPMGRVINPLSEMGATFESRAGGRLPLMVRGAADVLPITYELPMASAQVKSAVLLAGLSARGKTTVIENKPTRDHTERMLTHFGGEITVEPIEGGGNKITVTGQPELTAADLVVPSDPSSAAFPAVAAAITPGSEVVLPAIGMNPTRSGIFQTLKDMGADLTLSNERIEGGEPVADITIRHAQLTGIEVPEERAPSMIDEYPVLAVAAAQASGKTVMRGIGELRVKESDRLAVVAEGLRANGITVEEGEDWMIVHGTGGKIPGGGTVTTHLDHRISMSFLVMGLVSEKPVTIDDGQPIETSFPNFLELMTGLGADIAPL</sequence>
<feature type="binding site" evidence="9">
    <location>
        <position position="22"/>
    </location>
    <ligand>
        <name>3-phosphoshikimate</name>
        <dbReference type="ChEBI" id="CHEBI:145989"/>
    </ligand>
</feature>
<feature type="binding site" evidence="9">
    <location>
        <position position="168"/>
    </location>
    <ligand>
        <name>3-phosphoshikimate</name>
        <dbReference type="ChEBI" id="CHEBI:145989"/>
    </ligand>
</feature>
<organism evidence="11 12">
    <name type="scientific">Aestuariispira insulae</name>
    <dbReference type="NCBI Taxonomy" id="1461337"/>
    <lineage>
        <taxon>Bacteria</taxon>
        <taxon>Pseudomonadati</taxon>
        <taxon>Pseudomonadota</taxon>
        <taxon>Alphaproteobacteria</taxon>
        <taxon>Rhodospirillales</taxon>
        <taxon>Kiloniellaceae</taxon>
        <taxon>Aestuariispira</taxon>
    </lineage>
</organism>
<feature type="binding site" evidence="9">
    <location>
        <position position="170"/>
    </location>
    <ligand>
        <name>phosphoenolpyruvate</name>
        <dbReference type="ChEBI" id="CHEBI:58702"/>
    </ligand>
</feature>
<dbReference type="InterPro" id="IPR036968">
    <property type="entry name" value="Enolpyruvate_Tfrase_sf"/>
</dbReference>
<dbReference type="FunFam" id="3.65.10.10:FF:000005">
    <property type="entry name" value="3-phosphoshikimate 1-carboxyvinyltransferase"/>
    <property type="match status" value="1"/>
</dbReference>
<feature type="binding site" evidence="9">
    <location>
        <position position="396"/>
    </location>
    <ligand>
        <name>phosphoenolpyruvate</name>
        <dbReference type="ChEBI" id="CHEBI:58702"/>
    </ligand>
</feature>
<comment type="catalytic activity">
    <reaction evidence="8">
        <text>3-phosphoshikimate + phosphoenolpyruvate = 5-O-(1-carboxyvinyl)-3-phosphoshikimate + phosphate</text>
        <dbReference type="Rhea" id="RHEA:21256"/>
        <dbReference type="ChEBI" id="CHEBI:43474"/>
        <dbReference type="ChEBI" id="CHEBI:57701"/>
        <dbReference type="ChEBI" id="CHEBI:58702"/>
        <dbReference type="ChEBI" id="CHEBI:145989"/>
        <dbReference type="EC" id="2.5.1.19"/>
    </reaction>
    <physiologicalReaction direction="left-to-right" evidence="8">
        <dbReference type="Rhea" id="RHEA:21257"/>
    </physiologicalReaction>
</comment>
<comment type="subcellular location">
    <subcellularLocation>
        <location evidence="9">Cytoplasm</location>
    </subcellularLocation>
</comment>
<evidence type="ECO:0000256" key="7">
    <source>
        <dbReference type="ARBA" id="ARBA00023141"/>
    </source>
</evidence>
<keyword evidence="5 9" id="KW-0028">Amino-acid biosynthesis</keyword>
<dbReference type="OrthoDB" id="9809920at2"/>
<evidence type="ECO:0000256" key="4">
    <source>
        <dbReference type="ARBA" id="ARBA00022490"/>
    </source>
</evidence>
<dbReference type="PANTHER" id="PTHR21090:SF5">
    <property type="entry name" value="PENTAFUNCTIONAL AROM POLYPEPTIDE"/>
    <property type="match status" value="1"/>
</dbReference>
<evidence type="ECO:0000256" key="8">
    <source>
        <dbReference type="ARBA" id="ARBA00044633"/>
    </source>
</evidence>
<dbReference type="GO" id="GO:0009423">
    <property type="term" value="P:chorismate biosynthetic process"/>
    <property type="evidence" value="ECO:0007669"/>
    <property type="project" value="UniProtKB-UniRule"/>
</dbReference>
<dbReference type="FunFam" id="3.65.10.10:FF:000006">
    <property type="entry name" value="3-phosphoshikimate 1-carboxyvinyltransferase"/>
    <property type="match status" value="1"/>
</dbReference>